<dbReference type="AlphaFoldDB" id="A0A2T7B2Y8"/>
<organism evidence="1">
    <name type="scientific">Cronobacter turicensis</name>
    <dbReference type="NCBI Taxonomy" id="413502"/>
    <lineage>
        <taxon>Bacteria</taxon>
        <taxon>Pseudomonadati</taxon>
        <taxon>Pseudomonadota</taxon>
        <taxon>Gammaproteobacteria</taxon>
        <taxon>Enterobacterales</taxon>
        <taxon>Enterobacteriaceae</taxon>
        <taxon>Cronobacter</taxon>
    </lineage>
</organism>
<gene>
    <name evidence="1" type="ORF">BS411_15210</name>
</gene>
<accession>A0A2T7B2Y8</accession>
<comment type="caution">
    <text evidence="1">The sequence shown here is derived from an EMBL/GenBank/DDBJ whole genome shotgun (WGS) entry which is preliminary data.</text>
</comment>
<sequence length="605" mass="67090">MLSPDARSLYTAALTPPSGMVFDEALATTFSLDPTSLLEAPVHLALMAAEHQAEQDALAILESLRRYSGRITVYVQRGRIQLPEIARPNPLFSLLEPMVVEVSAPEGGVFHPKIWVLRFIDPAQEIVMYRLMVLTRNMTTDRSWDLSLQLEGVMGRKKRAVNKPLAYLLRLLPGLASRGISEEKTAQAQRLADELYRVEWELPPGFHDIAFYLPGIKAFNWMPPESLRMAVISPFCSDEALKTLVQTTQRAEVLISRPETLAALEPKTLEMFVRTRHLDEAAETDDGEEADADNTAVSLVTGLHAKVYIFETQYHSIYTHLVMGSANATNAALRAAKNIELLVELKGRQRDIGGIDQLLSEDGMGEYLVDFHPGEMPPVDSGAIAAGEALERARACLAALPLALICEPVEENQWRLTLKGRLPVLEDIASVRVWPVTILPEHAAFLPTEGAEGSFPLGYFSLKSITGLVAFELNTVQPALRVRFVLNLPVSGIPGERNAAILQTIISNHDGFLRYLLLLLGNDDPDTMLQERRSIADRWLARLAEGEDFPLLEMLTRAACRTPERLNEIASLVGELREGNLEAVIPEDFLGLWAVFEASMEEAYV</sequence>
<dbReference type="RefSeq" id="WP_075199012.1">
    <property type="nucleotide sequence ID" value="NZ_CP187985.1"/>
</dbReference>
<evidence type="ECO:0008006" key="2">
    <source>
        <dbReference type="Google" id="ProtNLM"/>
    </source>
</evidence>
<evidence type="ECO:0000313" key="1">
    <source>
        <dbReference type="EMBL" id="PUX20148.1"/>
    </source>
</evidence>
<dbReference type="EMBL" id="MSAG01000026">
    <property type="protein sequence ID" value="PUX20148.1"/>
    <property type="molecule type" value="Genomic_DNA"/>
</dbReference>
<proteinExistence type="predicted"/>
<dbReference type="InterPro" id="IPR059166">
    <property type="entry name" value="PLD-like_cat"/>
</dbReference>
<protein>
    <recommendedName>
        <fullName evidence="2">PLD phosphodiesterase domain-containing protein</fullName>
    </recommendedName>
</protein>
<reference evidence="1" key="1">
    <citation type="submission" date="2016-12" db="EMBL/GenBank/DDBJ databases">
        <title>Analysis of the Molecular Diversity Among Cronobacter Species Isolated from Filth Flies Using a Pan Genomic DNA Microarray.</title>
        <authorList>
            <person name="Pava-Ripoll M."/>
            <person name="Tall B."/>
            <person name="Farber J."/>
            <person name="Fanning S."/>
            <person name="Lehner A."/>
            <person name="Stephan R."/>
            <person name="Pagotto F."/>
            <person name="Iverson C."/>
            <person name="Ziobro G."/>
            <person name="Miller A."/>
            <person name="Pearson R."/>
            <person name="Yan Q."/>
            <person name="Kim M."/>
            <person name="Jeong S."/>
            <person name="Park J."/>
            <person name="Jun S."/>
            <person name="Choi H."/>
            <person name="Chung T."/>
            <person name="Yoo Y."/>
            <person name="Park E."/>
            <person name="Hwang S."/>
            <person name="Lee B."/>
            <person name="Sathyamoorthy V."/>
            <person name="Carter L."/>
            <person name="Mammel M."/>
            <person name="Jackson S."/>
            <person name="Kothary M."/>
            <person name="Patel I."/>
            <person name="Grim C."/>
            <person name="Gopinath G."/>
            <person name="Gangiredla J."/>
            <person name="Chase H."/>
        </authorList>
    </citation>
    <scope>NUCLEOTIDE SEQUENCE [LARGE SCALE GENOMIC DNA]</scope>
    <source>
        <strain evidence="1">MOD1-Sh41s</strain>
    </source>
</reference>
<dbReference type="CDD" id="cd09176">
    <property type="entry name" value="PLDc_unchar6"/>
    <property type="match status" value="1"/>
</dbReference>
<dbReference type="Gene3D" id="3.30.870.10">
    <property type="entry name" value="Endonuclease Chain A"/>
    <property type="match status" value="1"/>
</dbReference>
<dbReference type="OrthoDB" id="369674at2"/>
<name>A0A2T7B2Y8_9ENTR</name>